<accession>A0A5J6V984</accession>
<organism evidence="1 2">
    <name type="scientific">Ornithinimicrobium pratense</name>
    <dbReference type="NCBI Taxonomy" id="2593973"/>
    <lineage>
        <taxon>Bacteria</taxon>
        <taxon>Bacillati</taxon>
        <taxon>Actinomycetota</taxon>
        <taxon>Actinomycetes</taxon>
        <taxon>Micrococcales</taxon>
        <taxon>Ornithinimicrobiaceae</taxon>
        <taxon>Ornithinimicrobium</taxon>
    </lineage>
</organism>
<reference evidence="1 2" key="1">
    <citation type="submission" date="2019-09" db="EMBL/GenBank/DDBJ databases">
        <title>Serinicoccus pratensis sp. nov., isolated from meadow soil.</title>
        <authorList>
            <person name="Zhang W."/>
        </authorList>
    </citation>
    <scope>NUCLEOTIDE SEQUENCE [LARGE SCALE GENOMIC DNA]</scope>
    <source>
        <strain evidence="1 2">W204</strain>
    </source>
</reference>
<dbReference type="EMBL" id="CP044427">
    <property type="protein sequence ID" value="QFG69572.1"/>
    <property type="molecule type" value="Genomic_DNA"/>
</dbReference>
<proteinExistence type="predicted"/>
<keyword evidence="2" id="KW-1185">Reference proteome</keyword>
<dbReference type="KEGG" id="serw:FY030_13455"/>
<name>A0A5J6V984_9MICO</name>
<dbReference type="RefSeq" id="WP_158061994.1">
    <property type="nucleotide sequence ID" value="NZ_CP044427.1"/>
</dbReference>
<protein>
    <submittedName>
        <fullName evidence="1">Uncharacterized protein</fullName>
    </submittedName>
</protein>
<dbReference type="AlphaFoldDB" id="A0A5J6V984"/>
<evidence type="ECO:0000313" key="2">
    <source>
        <dbReference type="Proteomes" id="UP000326546"/>
    </source>
</evidence>
<gene>
    <name evidence="1" type="ORF">FY030_13455</name>
</gene>
<evidence type="ECO:0000313" key="1">
    <source>
        <dbReference type="EMBL" id="QFG69572.1"/>
    </source>
</evidence>
<sequence>MTSLSVLGIPVTGQQVERWLGYYCPGPQPFRTADLTQDQTQRVPTVDAVEVTDELRDTFFMYGGGPWTWLSENQHADLQPGLRTLLGAERRRRMHPKPAPAWPSDPMISAKLVRWMEAGARPSLHALARSELRRASAGPLPRAAELAGTFPARSGPNCFGAVMAAAGQSVEDDWIQLDQFQTWLDAATTPDRTRAGDEGGQVLVWRQDGDLAHAAVTLPGGWSLHKQSQSWSNPIGVWTTDEIISSWRLLGVRLSRYQLL</sequence>
<dbReference type="OrthoDB" id="61821at2"/>
<dbReference type="Proteomes" id="UP000326546">
    <property type="component" value="Chromosome"/>
</dbReference>